<evidence type="ECO:0000313" key="2">
    <source>
        <dbReference type="EMBL" id="KAB2348831.1"/>
    </source>
</evidence>
<dbReference type="GO" id="GO:0016747">
    <property type="term" value="F:acyltransferase activity, transferring groups other than amino-acyl groups"/>
    <property type="evidence" value="ECO:0007669"/>
    <property type="project" value="InterPro"/>
</dbReference>
<proteinExistence type="predicted"/>
<feature type="domain" description="N-acetyltransferase" evidence="1">
    <location>
        <begin position="16"/>
        <end position="163"/>
    </location>
</feature>
<evidence type="ECO:0000259" key="1">
    <source>
        <dbReference type="Pfam" id="PF13302"/>
    </source>
</evidence>
<dbReference type="PANTHER" id="PTHR43792">
    <property type="entry name" value="GNAT FAMILY, PUTATIVE (AFU_ORTHOLOGUE AFUA_3G00765)-RELATED-RELATED"/>
    <property type="match status" value="1"/>
</dbReference>
<dbReference type="SUPFAM" id="SSF55729">
    <property type="entry name" value="Acyl-CoA N-acyltransferases (Nat)"/>
    <property type="match status" value="1"/>
</dbReference>
<gene>
    <name evidence="2" type="ORF">F8566_13740</name>
</gene>
<organism evidence="2 3">
    <name type="scientific">Actinomadura rudentiformis</name>
    <dbReference type="NCBI Taxonomy" id="359158"/>
    <lineage>
        <taxon>Bacteria</taxon>
        <taxon>Bacillati</taxon>
        <taxon>Actinomycetota</taxon>
        <taxon>Actinomycetes</taxon>
        <taxon>Streptosporangiales</taxon>
        <taxon>Thermomonosporaceae</taxon>
        <taxon>Actinomadura</taxon>
    </lineage>
</organism>
<dbReference type="EMBL" id="WBMT01000006">
    <property type="protein sequence ID" value="KAB2348831.1"/>
    <property type="molecule type" value="Genomic_DNA"/>
</dbReference>
<reference evidence="2 3" key="1">
    <citation type="submission" date="2019-09" db="EMBL/GenBank/DDBJ databases">
        <title>Actinomadura physcomitrii sp. nov., a novel actinomycete isolated from moss [Physcomitrium sphaericum (Ludw) Fuernr].</title>
        <authorList>
            <person name="Zhuang X."/>
            <person name="Liu C."/>
        </authorList>
    </citation>
    <scope>NUCLEOTIDE SEQUENCE [LARGE SCALE GENOMIC DNA]</scope>
    <source>
        <strain evidence="2 3">HMC1</strain>
    </source>
</reference>
<dbReference type="InterPro" id="IPR016181">
    <property type="entry name" value="Acyl_CoA_acyltransferase"/>
</dbReference>
<name>A0A6H9YMR6_9ACTN</name>
<dbReference type="RefSeq" id="WP_151560606.1">
    <property type="nucleotide sequence ID" value="NZ_WBMT01000006.1"/>
</dbReference>
<dbReference type="OrthoDB" id="3533156at2"/>
<dbReference type="Gene3D" id="3.40.630.30">
    <property type="match status" value="1"/>
</dbReference>
<dbReference type="InterPro" id="IPR000182">
    <property type="entry name" value="GNAT_dom"/>
</dbReference>
<dbReference type="InterPro" id="IPR051531">
    <property type="entry name" value="N-acetyltransferase"/>
</dbReference>
<keyword evidence="3" id="KW-1185">Reference proteome</keyword>
<protein>
    <submittedName>
        <fullName evidence="2">GNAT family N-acetyltransferase</fullName>
    </submittedName>
</protein>
<sequence>MSDGVIFGDDVLRTDRLALHPVSMSDHSALLAHWTGPLVRRYLFDDKTLSALEVTEIIAASQRDFATEGYGLWALRAAARGDAIDGVPPASTLVGVAGLRGHGADVEIVYSLEPDRWGQGLAEEASRAVLDYAFDVLQLRRVTAEIDAANGSSAELAERLGMRPHGDPGHYQAERVSWHGSRHSIDA</sequence>
<keyword evidence="2" id="KW-0808">Transferase</keyword>
<dbReference type="Pfam" id="PF13302">
    <property type="entry name" value="Acetyltransf_3"/>
    <property type="match status" value="1"/>
</dbReference>
<comment type="caution">
    <text evidence="2">The sequence shown here is derived from an EMBL/GenBank/DDBJ whole genome shotgun (WGS) entry which is preliminary data.</text>
</comment>
<evidence type="ECO:0000313" key="3">
    <source>
        <dbReference type="Proteomes" id="UP000468735"/>
    </source>
</evidence>
<accession>A0A6H9YMR6</accession>
<dbReference type="AlphaFoldDB" id="A0A6H9YMR6"/>
<dbReference type="PANTHER" id="PTHR43792:SF1">
    <property type="entry name" value="N-ACETYLTRANSFERASE DOMAIN-CONTAINING PROTEIN"/>
    <property type="match status" value="1"/>
</dbReference>
<dbReference type="Proteomes" id="UP000468735">
    <property type="component" value="Unassembled WGS sequence"/>
</dbReference>